<evidence type="ECO:0000313" key="8">
    <source>
        <dbReference type="Proteomes" id="UP001494902"/>
    </source>
</evidence>
<dbReference type="RefSeq" id="WP_349301731.1">
    <property type="nucleotide sequence ID" value="NZ_JBEDNQ010000016.1"/>
</dbReference>
<gene>
    <name evidence="7" type="ORF">WIS52_29700</name>
</gene>
<organism evidence="7 8">
    <name type="scientific">Pseudonocardia nematodicida</name>
    <dbReference type="NCBI Taxonomy" id="1206997"/>
    <lineage>
        <taxon>Bacteria</taxon>
        <taxon>Bacillati</taxon>
        <taxon>Actinomycetota</taxon>
        <taxon>Actinomycetes</taxon>
        <taxon>Pseudonocardiales</taxon>
        <taxon>Pseudonocardiaceae</taxon>
        <taxon>Pseudonocardia</taxon>
    </lineage>
</organism>
<keyword evidence="3 5" id="KW-1133">Transmembrane helix</keyword>
<feature type="domain" description="DUF202" evidence="6">
    <location>
        <begin position="7"/>
        <end position="72"/>
    </location>
</feature>
<feature type="transmembrane region" description="Helical" evidence="5">
    <location>
        <begin position="84"/>
        <end position="107"/>
    </location>
</feature>
<proteinExistence type="predicted"/>
<evidence type="ECO:0000259" key="6">
    <source>
        <dbReference type="Pfam" id="PF02656"/>
    </source>
</evidence>
<accession>A0ABV1KJM2</accession>
<keyword evidence="8" id="KW-1185">Reference proteome</keyword>
<evidence type="ECO:0000256" key="2">
    <source>
        <dbReference type="ARBA" id="ARBA00022692"/>
    </source>
</evidence>
<dbReference type="InterPro" id="IPR003807">
    <property type="entry name" value="DUF202"/>
</dbReference>
<protein>
    <submittedName>
        <fullName evidence="7">DUF202 domain-containing protein</fullName>
    </submittedName>
</protein>
<dbReference type="EMBL" id="JBEDNQ010000016">
    <property type="protein sequence ID" value="MEQ3554660.1"/>
    <property type="molecule type" value="Genomic_DNA"/>
</dbReference>
<evidence type="ECO:0000313" key="7">
    <source>
        <dbReference type="EMBL" id="MEQ3554660.1"/>
    </source>
</evidence>
<evidence type="ECO:0000256" key="5">
    <source>
        <dbReference type="SAM" id="Phobius"/>
    </source>
</evidence>
<keyword evidence="2 5" id="KW-0812">Transmembrane</keyword>
<comment type="caution">
    <text evidence="7">The sequence shown here is derived from an EMBL/GenBank/DDBJ whole genome shotgun (WGS) entry which is preliminary data.</text>
</comment>
<reference evidence="7 8" key="1">
    <citation type="submission" date="2024-03" db="EMBL/GenBank/DDBJ databases">
        <title>Draft genome sequence of Pseudonocardia nematodicida JCM 31783.</title>
        <authorList>
            <person name="Butdee W."/>
            <person name="Duangmal K."/>
        </authorList>
    </citation>
    <scope>NUCLEOTIDE SEQUENCE [LARGE SCALE GENOMIC DNA]</scope>
    <source>
        <strain evidence="7 8">JCM 31783</strain>
    </source>
</reference>
<evidence type="ECO:0000256" key="3">
    <source>
        <dbReference type="ARBA" id="ARBA00022989"/>
    </source>
</evidence>
<comment type="subcellular location">
    <subcellularLocation>
        <location evidence="1">Endomembrane system</location>
        <topology evidence="1">Multi-pass membrane protein</topology>
    </subcellularLocation>
</comment>
<dbReference type="Pfam" id="PF02656">
    <property type="entry name" value="DUF202"/>
    <property type="match status" value="1"/>
</dbReference>
<keyword evidence="4 5" id="KW-0472">Membrane</keyword>
<feature type="transmembrane region" description="Helical" evidence="5">
    <location>
        <begin position="43"/>
        <end position="63"/>
    </location>
</feature>
<sequence>MSALFDAGLQPERTGLAWRRTAIALAVGSLIALRVLPDAGGSAWLLLPGMVGLITAAGLLVAAERRYRQTHRRLTAELPGHVGGGAIVAATALATGLLALAALLFVLTR</sequence>
<dbReference type="Proteomes" id="UP001494902">
    <property type="component" value="Unassembled WGS sequence"/>
</dbReference>
<evidence type="ECO:0000256" key="4">
    <source>
        <dbReference type="ARBA" id="ARBA00023136"/>
    </source>
</evidence>
<name>A0ABV1KJM2_9PSEU</name>
<evidence type="ECO:0000256" key="1">
    <source>
        <dbReference type="ARBA" id="ARBA00004127"/>
    </source>
</evidence>